<evidence type="ECO:0000313" key="3">
    <source>
        <dbReference type="Proteomes" id="UP000189818"/>
    </source>
</evidence>
<feature type="compositionally biased region" description="Basic and acidic residues" evidence="1">
    <location>
        <begin position="20"/>
        <end position="30"/>
    </location>
</feature>
<proteinExistence type="predicted"/>
<protein>
    <submittedName>
        <fullName evidence="2">Uncharacterized protein</fullName>
    </submittedName>
</protein>
<dbReference type="STRING" id="439228.SAMN06295920_11472"/>
<accession>A0A1T5GG05</accession>
<feature type="region of interest" description="Disordered" evidence="1">
    <location>
        <begin position="1"/>
        <end position="70"/>
    </location>
</feature>
<name>A0A1T5GG05_9SPHN</name>
<reference evidence="3" key="1">
    <citation type="submission" date="2017-02" db="EMBL/GenBank/DDBJ databases">
        <authorList>
            <person name="Varghese N."/>
            <person name="Submissions S."/>
        </authorList>
    </citation>
    <scope>NUCLEOTIDE SEQUENCE [LARGE SCALE GENOMIC DNA]</scope>
    <source>
        <strain evidence="3">UM2</strain>
    </source>
</reference>
<dbReference type="AlphaFoldDB" id="A0A1T5GG05"/>
<dbReference type="EMBL" id="FUYM01000014">
    <property type="protein sequence ID" value="SKC07359.1"/>
    <property type="molecule type" value="Genomic_DNA"/>
</dbReference>
<feature type="compositionally biased region" description="Basic and acidic residues" evidence="1">
    <location>
        <begin position="40"/>
        <end position="70"/>
    </location>
</feature>
<keyword evidence="3" id="KW-1185">Reference proteome</keyword>
<dbReference type="Proteomes" id="UP000189818">
    <property type="component" value="Unassembled WGS sequence"/>
</dbReference>
<organism evidence="2 3">
    <name type="scientific">Rhizorhabdus histidinilytica</name>
    <dbReference type="NCBI Taxonomy" id="439228"/>
    <lineage>
        <taxon>Bacteria</taxon>
        <taxon>Pseudomonadati</taxon>
        <taxon>Pseudomonadota</taxon>
        <taxon>Alphaproteobacteria</taxon>
        <taxon>Sphingomonadales</taxon>
        <taxon>Sphingomonadaceae</taxon>
        <taxon>Rhizorhabdus</taxon>
    </lineage>
</organism>
<evidence type="ECO:0000313" key="2">
    <source>
        <dbReference type="EMBL" id="SKC07359.1"/>
    </source>
</evidence>
<dbReference type="OrthoDB" id="7474640at2"/>
<feature type="compositionally biased region" description="Polar residues" evidence="1">
    <location>
        <begin position="1"/>
        <end position="11"/>
    </location>
</feature>
<evidence type="ECO:0000256" key="1">
    <source>
        <dbReference type="SAM" id="MobiDB-lite"/>
    </source>
</evidence>
<gene>
    <name evidence="2" type="ORF">SAMN06295920_11472</name>
</gene>
<dbReference type="RefSeq" id="WP_079650583.1">
    <property type="nucleotide sequence ID" value="NZ_FUYM01000014.1"/>
</dbReference>
<sequence>MTQSRPNISTEHQPKGSGRHPSDTLDRPVDTLDVTQGRGGRQEPGPHKLDSATARIDDKGRPHPDADADI</sequence>